<dbReference type="InterPro" id="IPR036390">
    <property type="entry name" value="WH_DNA-bd_sf"/>
</dbReference>
<evidence type="ECO:0000256" key="1">
    <source>
        <dbReference type="ARBA" id="ARBA00023015"/>
    </source>
</evidence>
<reference evidence="5 6" key="1">
    <citation type="submission" date="2024-02" db="EMBL/GenBank/DDBJ databases">
        <title>Seven novel Bacillus-like species.</title>
        <authorList>
            <person name="Liu G."/>
        </authorList>
    </citation>
    <scope>NUCLEOTIDE SEQUENCE [LARGE SCALE GENOMIC DNA]</scope>
    <source>
        <strain evidence="5 6">FJAT-52991</strain>
    </source>
</reference>
<keyword evidence="3" id="KW-0804">Transcription</keyword>
<name>A0ABZ2N3J3_9BACI</name>
<dbReference type="SUPFAM" id="SSF46785">
    <property type="entry name" value="Winged helix' DNA-binding domain"/>
    <property type="match status" value="1"/>
</dbReference>
<evidence type="ECO:0000313" key="6">
    <source>
        <dbReference type="Proteomes" id="UP001387364"/>
    </source>
</evidence>
<sequence length="203" mass="23675">MKSSHSHSKFEKVVGQIRHIILEDGLIPGDKLPSERELSERLSVARSSVREALRALELLGLIETKRGEGTFLRDFRDHRLIELLSTFILQTDEKKQDVIRTKEIVELGCLSFVIQQGNLEEELSIIAEEMKTDDYTEEEFFSSMMELCGNELLRKIWMIVSDYAASFYRVDRMVNSKPHFFHLIEQLKMKNMQAIFEAYKQLS</sequence>
<dbReference type="CDD" id="cd07377">
    <property type="entry name" value="WHTH_GntR"/>
    <property type="match status" value="1"/>
</dbReference>
<protein>
    <submittedName>
        <fullName evidence="5">GntR family transcriptional regulator</fullName>
    </submittedName>
</protein>
<accession>A0ABZ2N3J3</accession>
<evidence type="ECO:0000256" key="3">
    <source>
        <dbReference type="ARBA" id="ARBA00023163"/>
    </source>
</evidence>
<keyword evidence="2" id="KW-0238">DNA-binding</keyword>
<dbReference type="EMBL" id="CP147404">
    <property type="protein sequence ID" value="WXB92289.1"/>
    <property type="molecule type" value="Genomic_DNA"/>
</dbReference>
<dbReference type="PANTHER" id="PTHR43537">
    <property type="entry name" value="TRANSCRIPTIONAL REGULATOR, GNTR FAMILY"/>
    <property type="match status" value="1"/>
</dbReference>
<keyword evidence="1" id="KW-0805">Transcription regulation</keyword>
<dbReference type="RefSeq" id="WP_338750633.1">
    <property type="nucleotide sequence ID" value="NZ_CP147404.1"/>
</dbReference>
<proteinExistence type="predicted"/>
<organism evidence="5 6">
    <name type="scientific">Bacillus kandeliae</name>
    <dbReference type="NCBI Taxonomy" id="3129297"/>
    <lineage>
        <taxon>Bacteria</taxon>
        <taxon>Bacillati</taxon>
        <taxon>Bacillota</taxon>
        <taxon>Bacilli</taxon>
        <taxon>Bacillales</taxon>
        <taxon>Bacillaceae</taxon>
        <taxon>Bacillus</taxon>
    </lineage>
</organism>
<dbReference type="PANTHER" id="PTHR43537:SF54">
    <property type="entry name" value="TRANSCRIPTIONAL REGULATOR, GNTR FAMILY"/>
    <property type="match status" value="1"/>
</dbReference>
<evidence type="ECO:0000313" key="5">
    <source>
        <dbReference type="EMBL" id="WXB92289.1"/>
    </source>
</evidence>
<evidence type="ECO:0000259" key="4">
    <source>
        <dbReference type="PROSITE" id="PS50949"/>
    </source>
</evidence>
<dbReference type="SMART" id="SM00345">
    <property type="entry name" value="HTH_GNTR"/>
    <property type="match status" value="1"/>
</dbReference>
<dbReference type="Proteomes" id="UP001387364">
    <property type="component" value="Chromosome"/>
</dbReference>
<dbReference type="Gene3D" id="1.10.10.10">
    <property type="entry name" value="Winged helix-like DNA-binding domain superfamily/Winged helix DNA-binding domain"/>
    <property type="match status" value="1"/>
</dbReference>
<dbReference type="PROSITE" id="PS50949">
    <property type="entry name" value="HTH_GNTR"/>
    <property type="match status" value="1"/>
</dbReference>
<dbReference type="PRINTS" id="PR00035">
    <property type="entry name" value="HTHGNTR"/>
</dbReference>
<keyword evidence="6" id="KW-1185">Reference proteome</keyword>
<feature type="domain" description="HTH gntR-type" evidence="4">
    <location>
        <begin position="7"/>
        <end position="75"/>
    </location>
</feature>
<dbReference type="InterPro" id="IPR036388">
    <property type="entry name" value="WH-like_DNA-bd_sf"/>
</dbReference>
<dbReference type="InterPro" id="IPR000524">
    <property type="entry name" value="Tscrpt_reg_HTH_GntR"/>
</dbReference>
<dbReference type="Pfam" id="PF00392">
    <property type="entry name" value="GntR"/>
    <property type="match status" value="1"/>
</dbReference>
<evidence type="ECO:0000256" key="2">
    <source>
        <dbReference type="ARBA" id="ARBA00023125"/>
    </source>
</evidence>
<gene>
    <name evidence="5" type="ORF">WDJ61_13625</name>
</gene>